<organism evidence="2 3">
    <name type="scientific">Treponema rectale</name>
    <dbReference type="NCBI Taxonomy" id="744512"/>
    <lineage>
        <taxon>Bacteria</taxon>
        <taxon>Pseudomonadati</taxon>
        <taxon>Spirochaetota</taxon>
        <taxon>Spirochaetia</taxon>
        <taxon>Spirochaetales</taxon>
        <taxon>Treponemataceae</taxon>
        <taxon>Treponema</taxon>
    </lineage>
</organism>
<proteinExistence type="predicted"/>
<keyword evidence="1" id="KW-1133">Transmembrane helix</keyword>
<evidence type="ECO:0000256" key="1">
    <source>
        <dbReference type="SAM" id="Phobius"/>
    </source>
</evidence>
<dbReference type="RefSeq" id="WP_184653295.1">
    <property type="nucleotide sequence ID" value="NZ_JACHFR010000004.1"/>
</dbReference>
<dbReference type="Proteomes" id="UP000578697">
    <property type="component" value="Unassembled WGS sequence"/>
</dbReference>
<gene>
    <name evidence="2" type="ORF">HNP77_002200</name>
</gene>
<keyword evidence="1" id="KW-0472">Membrane</keyword>
<feature type="transmembrane region" description="Helical" evidence="1">
    <location>
        <begin position="122"/>
        <end position="143"/>
    </location>
</feature>
<name>A0A840SKD3_9SPIR</name>
<keyword evidence="3" id="KW-1185">Reference proteome</keyword>
<accession>A0A840SKD3</accession>
<evidence type="ECO:0000313" key="3">
    <source>
        <dbReference type="Proteomes" id="UP000578697"/>
    </source>
</evidence>
<evidence type="ECO:0000313" key="2">
    <source>
        <dbReference type="EMBL" id="MBB5219811.1"/>
    </source>
</evidence>
<keyword evidence="1" id="KW-0812">Transmembrane</keyword>
<feature type="transmembrane region" description="Helical" evidence="1">
    <location>
        <begin position="12"/>
        <end position="32"/>
    </location>
</feature>
<protein>
    <submittedName>
        <fullName evidence="2">Uncharacterized protein</fullName>
    </submittedName>
</protein>
<sequence length="192" mass="22608">MNKLIKTEVLTVYISQFLLLLVIPFCNAIPLWSETIFITGFKSITGFLVVIAIFLINIWFLFKKFWRFYARLPMKYMFEFWPGLHYSIERNCNKGKFTPEETKACKERLNDSMEWLDLYDKLSIPLIISDTVSVFASLFFIVIKLIKTNSFIFSTYYGVAGFFMIIQTGCLFISSRFLFSSVKSWVNKMMKL</sequence>
<feature type="transmembrane region" description="Helical" evidence="1">
    <location>
        <begin position="44"/>
        <end position="62"/>
    </location>
</feature>
<dbReference type="EMBL" id="JACHFR010000004">
    <property type="protein sequence ID" value="MBB5219811.1"/>
    <property type="molecule type" value="Genomic_DNA"/>
</dbReference>
<comment type="caution">
    <text evidence="2">The sequence shown here is derived from an EMBL/GenBank/DDBJ whole genome shotgun (WGS) entry which is preliminary data.</text>
</comment>
<feature type="transmembrane region" description="Helical" evidence="1">
    <location>
        <begin position="155"/>
        <end position="179"/>
    </location>
</feature>
<dbReference type="AlphaFoldDB" id="A0A840SKD3"/>
<reference evidence="2 3" key="1">
    <citation type="submission" date="2020-08" db="EMBL/GenBank/DDBJ databases">
        <title>Genomic Encyclopedia of Type Strains, Phase IV (KMG-IV): sequencing the most valuable type-strain genomes for metagenomic binning, comparative biology and taxonomic classification.</title>
        <authorList>
            <person name="Goeker M."/>
        </authorList>
    </citation>
    <scope>NUCLEOTIDE SEQUENCE [LARGE SCALE GENOMIC DNA]</scope>
    <source>
        <strain evidence="2 3">DSM 103679</strain>
    </source>
</reference>